<feature type="signal peptide" evidence="1">
    <location>
        <begin position="1"/>
        <end position="27"/>
    </location>
</feature>
<protein>
    <recommendedName>
        <fullName evidence="2">Peptidase metallopeptidase domain-containing protein</fullName>
    </recommendedName>
</protein>
<dbReference type="InterPro" id="IPR024079">
    <property type="entry name" value="MetalloPept_cat_dom_sf"/>
</dbReference>
<dbReference type="AlphaFoldDB" id="A0A9P4NQI0"/>
<dbReference type="InterPro" id="IPR006026">
    <property type="entry name" value="Peptidase_Metallo"/>
</dbReference>
<gene>
    <name evidence="3" type="ORF">EJ08DRAFT_272661</name>
</gene>
<name>A0A9P4NQI0_9PEZI</name>
<dbReference type="EMBL" id="MU007046">
    <property type="protein sequence ID" value="KAF2429479.1"/>
    <property type="molecule type" value="Genomic_DNA"/>
</dbReference>
<dbReference type="SMART" id="SM00235">
    <property type="entry name" value="ZnMc"/>
    <property type="match status" value="1"/>
</dbReference>
<dbReference type="GO" id="GO:0008270">
    <property type="term" value="F:zinc ion binding"/>
    <property type="evidence" value="ECO:0007669"/>
    <property type="project" value="InterPro"/>
</dbReference>
<dbReference type="Gene3D" id="3.40.390.10">
    <property type="entry name" value="Collagenase (Catalytic Domain)"/>
    <property type="match status" value="1"/>
</dbReference>
<feature type="chain" id="PRO_5040305599" description="Peptidase metallopeptidase domain-containing protein" evidence="1">
    <location>
        <begin position="28"/>
        <end position="439"/>
    </location>
</feature>
<evidence type="ECO:0000259" key="2">
    <source>
        <dbReference type="SMART" id="SM00235"/>
    </source>
</evidence>
<dbReference type="GO" id="GO:0004222">
    <property type="term" value="F:metalloendopeptidase activity"/>
    <property type="evidence" value="ECO:0007669"/>
    <property type="project" value="InterPro"/>
</dbReference>
<keyword evidence="4" id="KW-1185">Reference proteome</keyword>
<sequence length="439" mass="50849">MHVLGPSLATRVFQFLSLFLCVRPTFAGSTENHSHQKHVLNAKRAQIQQLRDLPGNYSQLESLLTITHPNVHLPLFTNEEIDNFPWSSEALILQRRNGIRIYHNYTSFNGATRFMRSEYVPKPEHLLQRRGFTANFLEDPEQVLHNLIWGDPRATPSHLPIRAYTWKFTQVDPSYPVFIFLCYWDPATRLVLERYIQQAIKLWHDALGSFRGFEFSDCQGQCHQDAYSREHQDIVEIRWTPGNGGTASPGYIPRFPGSQGRLSLHFDPGIFYTKSFVQENYPDSAYDESLMGFSMLTGTPQERQNAIDHKKFLVSSVAHELGHVLGLYHEHQRWDSTAHIDFHCSEMDGYDDAMKQYIREGRVAQSQYDNHECPSWLSMTEPLVLGEVYNHMGWSGLTFLPFPLLGKYMFLCVRNQKHPCTYFAGCRHWMECLGPRGSR</sequence>
<organism evidence="3 4">
    <name type="scientific">Tothia fuscella</name>
    <dbReference type="NCBI Taxonomy" id="1048955"/>
    <lineage>
        <taxon>Eukaryota</taxon>
        <taxon>Fungi</taxon>
        <taxon>Dikarya</taxon>
        <taxon>Ascomycota</taxon>
        <taxon>Pezizomycotina</taxon>
        <taxon>Dothideomycetes</taxon>
        <taxon>Pleosporomycetidae</taxon>
        <taxon>Venturiales</taxon>
        <taxon>Cylindrosympodiaceae</taxon>
        <taxon>Tothia</taxon>
    </lineage>
</organism>
<dbReference type="InterPro" id="IPR001506">
    <property type="entry name" value="Peptidase_M12A"/>
</dbReference>
<dbReference type="Proteomes" id="UP000800235">
    <property type="component" value="Unassembled WGS sequence"/>
</dbReference>
<dbReference type="OrthoDB" id="291007at2759"/>
<dbReference type="SUPFAM" id="SSF55486">
    <property type="entry name" value="Metalloproteases ('zincins'), catalytic domain"/>
    <property type="match status" value="1"/>
</dbReference>
<reference evidence="3" key="1">
    <citation type="journal article" date="2020" name="Stud. Mycol.">
        <title>101 Dothideomycetes genomes: a test case for predicting lifestyles and emergence of pathogens.</title>
        <authorList>
            <person name="Haridas S."/>
            <person name="Albert R."/>
            <person name="Binder M."/>
            <person name="Bloem J."/>
            <person name="Labutti K."/>
            <person name="Salamov A."/>
            <person name="Andreopoulos B."/>
            <person name="Baker S."/>
            <person name="Barry K."/>
            <person name="Bills G."/>
            <person name="Bluhm B."/>
            <person name="Cannon C."/>
            <person name="Castanera R."/>
            <person name="Culley D."/>
            <person name="Daum C."/>
            <person name="Ezra D."/>
            <person name="Gonzalez J."/>
            <person name="Henrissat B."/>
            <person name="Kuo A."/>
            <person name="Liang C."/>
            <person name="Lipzen A."/>
            <person name="Lutzoni F."/>
            <person name="Magnuson J."/>
            <person name="Mondo S."/>
            <person name="Nolan M."/>
            <person name="Ohm R."/>
            <person name="Pangilinan J."/>
            <person name="Park H.-J."/>
            <person name="Ramirez L."/>
            <person name="Alfaro M."/>
            <person name="Sun H."/>
            <person name="Tritt A."/>
            <person name="Yoshinaga Y."/>
            <person name="Zwiers L.-H."/>
            <person name="Turgeon B."/>
            <person name="Goodwin S."/>
            <person name="Spatafora J."/>
            <person name="Crous P."/>
            <person name="Grigoriev I."/>
        </authorList>
    </citation>
    <scope>NUCLEOTIDE SEQUENCE</scope>
    <source>
        <strain evidence="3">CBS 130266</strain>
    </source>
</reference>
<dbReference type="GO" id="GO:0006508">
    <property type="term" value="P:proteolysis"/>
    <property type="evidence" value="ECO:0007669"/>
    <property type="project" value="InterPro"/>
</dbReference>
<keyword evidence="1" id="KW-0732">Signal</keyword>
<evidence type="ECO:0000256" key="1">
    <source>
        <dbReference type="SAM" id="SignalP"/>
    </source>
</evidence>
<comment type="caution">
    <text evidence="3">The sequence shown here is derived from an EMBL/GenBank/DDBJ whole genome shotgun (WGS) entry which is preliminary data.</text>
</comment>
<evidence type="ECO:0000313" key="4">
    <source>
        <dbReference type="Proteomes" id="UP000800235"/>
    </source>
</evidence>
<feature type="domain" description="Peptidase metallopeptidase" evidence="2">
    <location>
        <begin position="162"/>
        <end position="366"/>
    </location>
</feature>
<evidence type="ECO:0000313" key="3">
    <source>
        <dbReference type="EMBL" id="KAF2429479.1"/>
    </source>
</evidence>
<accession>A0A9P4NQI0</accession>
<dbReference type="Pfam" id="PF01400">
    <property type="entry name" value="Astacin"/>
    <property type="match status" value="1"/>
</dbReference>
<proteinExistence type="predicted"/>